<keyword evidence="7" id="KW-0479">Metal-binding</keyword>
<evidence type="ECO:0000256" key="11">
    <source>
        <dbReference type="ARBA" id="ARBA00029597"/>
    </source>
</evidence>
<evidence type="ECO:0000256" key="9">
    <source>
        <dbReference type="ARBA" id="ARBA00022833"/>
    </source>
</evidence>
<keyword evidence="9" id="KW-0862">Zinc</keyword>
<evidence type="ECO:0000313" key="20">
    <source>
        <dbReference type="Proteomes" id="UP000238196"/>
    </source>
</evidence>
<evidence type="ECO:0000256" key="4">
    <source>
        <dbReference type="ARBA" id="ARBA00012449"/>
    </source>
</evidence>
<proteinExistence type="inferred from homology"/>
<comment type="cofactor">
    <cofactor evidence="1">
        <name>Zn(2+)</name>
        <dbReference type="ChEBI" id="CHEBI:29105"/>
    </cofactor>
</comment>
<gene>
    <name evidence="19" type="ORF">C4K68_20300</name>
</gene>
<dbReference type="Pfam" id="PF16187">
    <property type="entry name" value="Peptidase_M16_M"/>
    <property type="match status" value="1"/>
</dbReference>
<evidence type="ECO:0000259" key="16">
    <source>
        <dbReference type="Pfam" id="PF05193"/>
    </source>
</evidence>
<dbReference type="GO" id="GO:0046872">
    <property type="term" value="F:metal ion binding"/>
    <property type="evidence" value="ECO:0007669"/>
    <property type="project" value="UniProtKB-KW"/>
</dbReference>
<evidence type="ECO:0000256" key="2">
    <source>
        <dbReference type="ARBA" id="ARBA00002184"/>
    </source>
</evidence>
<dbReference type="InterPro" id="IPR001431">
    <property type="entry name" value="Pept_M16_Zn_BS"/>
</dbReference>
<feature type="domain" description="Coenzyme PQQ synthesis protein F-like C-terminal lobe" evidence="18">
    <location>
        <begin position="757"/>
        <end position="856"/>
    </location>
</feature>
<protein>
    <recommendedName>
        <fullName evidence="5">Protease 3</fullName>
        <ecNumber evidence="4">3.4.24.55</ecNumber>
    </recommendedName>
    <alternativeName>
        <fullName evidence="13">Pitrilysin</fullName>
    </alternativeName>
    <alternativeName>
        <fullName evidence="12">Protease III</fullName>
    </alternativeName>
    <alternativeName>
        <fullName evidence="11">Protease pi</fullName>
    </alternativeName>
</protein>
<evidence type="ECO:0000256" key="10">
    <source>
        <dbReference type="ARBA" id="ARBA00023049"/>
    </source>
</evidence>
<dbReference type="Gene3D" id="3.30.830.10">
    <property type="entry name" value="Metalloenzyme, LuxS/M16 peptidase-like"/>
    <property type="match status" value="4"/>
</dbReference>
<dbReference type="InterPro" id="IPR007863">
    <property type="entry name" value="Peptidase_M16_C"/>
</dbReference>
<feature type="non-terminal residue" evidence="19">
    <location>
        <position position="904"/>
    </location>
</feature>
<dbReference type="PROSITE" id="PS00143">
    <property type="entry name" value="INSULINASE"/>
    <property type="match status" value="1"/>
</dbReference>
<name>A0A2S5KKZ0_9PROT</name>
<dbReference type="GO" id="GO:0005737">
    <property type="term" value="C:cytoplasm"/>
    <property type="evidence" value="ECO:0007669"/>
    <property type="project" value="UniProtKB-ARBA"/>
</dbReference>
<dbReference type="InterPro" id="IPR011249">
    <property type="entry name" value="Metalloenz_LuxS/M16"/>
</dbReference>
<dbReference type="SUPFAM" id="SSF63411">
    <property type="entry name" value="LuxS/MPP-like metallohydrolase"/>
    <property type="match status" value="4"/>
</dbReference>
<reference evidence="19 20" key="1">
    <citation type="submission" date="2018-02" db="EMBL/GenBank/DDBJ databases">
        <title>novel marine gammaproteobacteria from coastal saline agro ecosystem.</title>
        <authorList>
            <person name="Krishnan R."/>
            <person name="Ramesh Kumar N."/>
        </authorList>
    </citation>
    <scope>NUCLEOTIDE SEQUENCE [LARGE SCALE GENOMIC DNA]</scope>
    <source>
        <strain evidence="19 20">228</strain>
    </source>
</reference>
<evidence type="ECO:0000259" key="15">
    <source>
        <dbReference type="Pfam" id="PF00675"/>
    </source>
</evidence>
<dbReference type="Proteomes" id="UP000238196">
    <property type="component" value="Unassembled WGS sequence"/>
</dbReference>
<comment type="function">
    <text evidence="2">Endopeptidase that degrades small peptides of less than 7 kDa, such as glucagon and insulin.</text>
</comment>
<comment type="caution">
    <text evidence="19">The sequence shown here is derived from an EMBL/GenBank/DDBJ whole genome shotgun (WGS) entry which is preliminary data.</text>
</comment>
<dbReference type="InterPro" id="IPR050626">
    <property type="entry name" value="Peptidase_M16"/>
</dbReference>
<dbReference type="GO" id="GO:0006508">
    <property type="term" value="P:proteolysis"/>
    <property type="evidence" value="ECO:0007669"/>
    <property type="project" value="UniProtKB-KW"/>
</dbReference>
<dbReference type="FunFam" id="3.30.830.10:FF:000012">
    <property type="entry name" value="Protease 3"/>
    <property type="match status" value="1"/>
</dbReference>
<evidence type="ECO:0000256" key="8">
    <source>
        <dbReference type="ARBA" id="ARBA00022801"/>
    </source>
</evidence>
<dbReference type="InterPro" id="IPR011765">
    <property type="entry name" value="Pept_M16_N"/>
</dbReference>
<dbReference type="GO" id="GO:0004222">
    <property type="term" value="F:metalloendopeptidase activity"/>
    <property type="evidence" value="ECO:0007669"/>
    <property type="project" value="UniProtKB-EC"/>
</dbReference>
<accession>A0A2S5KKZ0</accession>
<dbReference type="Pfam" id="PF00675">
    <property type="entry name" value="Peptidase_M16"/>
    <property type="match status" value="1"/>
</dbReference>
<dbReference type="FunFam" id="3.30.830.10:FF:000005">
    <property type="entry name" value="nardilysin isoform X1"/>
    <property type="match status" value="1"/>
</dbReference>
<dbReference type="EC" id="3.4.24.55" evidence="4"/>
<dbReference type="AlphaFoldDB" id="A0A2S5KKZ0"/>
<evidence type="ECO:0000259" key="18">
    <source>
        <dbReference type="Pfam" id="PF22456"/>
    </source>
</evidence>
<evidence type="ECO:0000256" key="5">
    <source>
        <dbReference type="ARBA" id="ARBA00017565"/>
    </source>
</evidence>
<dbReference type="Pfam" id="PF22456">
    <property type="entry name" value="PqqF-like_C_4"/>
    <property type="match status" value="1"/>
</dbReference>
<evidence type="ECO:0000256" key="7">
    <source>
        <dbReference type="ARBA" id="ARBA00022723"/>
    </source>
</evidence>
<feature type="domain" description="Peptidase M16 middle/third" evidence="17">
    <location>
        <begin position="380"/>
        <end position="653"/>
    </location>
</feature>
<dbReference type="EMBL" id="PRLP01000088">
    <property type="protein sequence ID" value="PPC75504.1"/>
    <property type="molecule type" value="Genomic_DNA"/>
</dbReference>
<evidence type="ECO:0000256" key="13">
    <source>
        <dbReference type="ARBA" id="ARBA00033450"/>
    </source>
</evidence>
<keyword evidence="10" id="KW-0482">Metalloprotease</keyword>
<keyword evidence="8" id="KW-0378">Hydrolase</keyword>
<evidence type="ECO:0000256" key="1">
    <source>
        <dbReference type="ARBA" id="ARBA00001947"/>
    </source>
</evidence>
<evidence type="ECO:0000313" key="19">
    <source>
        <dbReference type="EMBL" id="PPC75504.1"/>
    </source>
</evidence>
<evidence type="ECO:0000259" key="17">
    <source>
        <dbReference type="Pfam" id="PF16187"/>
    </source>
</evidence>
<keyword evidence="6" id="KW-0645">Protease</keyword>
<dbReference type="InterPro" id="IPR054734">
    <property type="entry name" value="PqqF-like_C_4"/>
</dbReference>
<evidence type="ECO:0000256" key="3">
    <source>
        <dbReference type="ARBA" id="ARBA00007261"/>
    </source>
</evidence>
<organism evidence="19 20">
    <name type="scientific">Proteobacteria bacterium 228</name>
    <dbReference type="NCBI Taxonomy" id="2083153"/>
    <lineage>
        <taxon>Bacteria</taxon>
        <taxon>Pseudomonadati</taxon>
        <taxon>Pseudomonadota</taxon>
    </lineage>
</organism>
<sequence>MLPLLVSMTVPAAEIKKSPNDTRSYQSLVLPNHLQVLLISDPDTDKSAAAMDVNAGSADEPRQWPGLAHFLEHMLFLGTSKYPKADAYQDFINQHGGSQNAYTAFDHTNFFFDIDPDQLAPALDRFSQFFIAPLFSEDYVSREAHAVDSEYKAKIREDGRRLYETMRETYNPDHPMSRFSVGNLQTLQDHGELKIRDALINFYQHSYSASRMRLVVLGKEPLPQLASWVTQYFASIADHPTTISRQMPPLFTSSQLPAELQLTPIREVRTLSLTFPLPPLRQYEDNKPVQYLASLLGDEGKGSILALLKSLGWASSLGAGVGYNGPDASTMQISLSLTAAGQEHINDIVSLVFAYLRKIEEGGIDEWRFREMAKLADIDFRFQEKVPPINWVSGLANALQDHTAEQVLYSSYDYHNYDAQVIRQFLDYLTPDHLLVTLMAPGLSTDKTSRWYDVPYSYTQLKQEQWQVSHPEWLQQLALPAANPFIAEQLHVLKSNDSAKPELLQQQPGFSFWYQQDTSFGTPKADFFVNLRSAKTNDTARDTALSELYTRMVEEQLNTLTYPAFVAGLEFELYRHIRGISFKITGYNDKQSVLLDELQHALLQPQWNQVRFDQIKEDYLDELRNRKESMPYKVSMGRLSERLMPSFHTSAELISALQGISLNDLQQFVPAWRQQIQVVVLAHGNLDQQQARSMAEKVKHAWLDKAQPADVPRATIDALPAGYQENISEQGPHKDTAITWYWQADQDDLKHRAAFALLSQIISTPFYADLRTRQQLGYIVFATPMPIMDWPGIGLVLQSPSADAATLTTRVDQFMQDFRTQLQHLSNDQLQTFKQGLMSDLSKPDQTLYERSNYYWREIDRGAYDFDSRNELLKAIGTIDKATLLTIYDHMLSPQQRRALIVTA</sequence>
<dbReference type="Pfam" id="PF05193">
    <property type="entry name" value="Peptidase_M16_C"/>
    <property type="match status" value="1"/>
</dbReference>
<evidence type="ECO:0000256" key="14">
    <source>
        <dbReference type="RuleBase" id="RU004447"/>
    </source>
</evidence>
<feature type="domain" description="Peptidase M16 C-terminal" evidence="16">
    <location>
        <begin position="196"/>
        <end position="372"/>
    </location>
</feature>
<comment type="similarity">
    <text evidence="3 14">Belongs to the peptidase M16 family.</text>
</comment>
<feature type="domain" description="Peptidase M16 N-terminal" evidence="15">
    <location>
        <begin position="36"/>
        <end position="172"/>
    </location>
</feature>
<dbReference type="PANTHER" id="PTHR43690">
    <property type="entry name" value="NARDILYSIN"/>
    <property type="match status" value="1"/>
</dbReference>
<dbReference type="PANTHER" id="PTHR43690:SF18">
    <property type="entry name" value="INSULIN-DEGRADING ENZYME-RELATED"/>
    <property type="match status" value="1"/>
</dbReference>
<evidence type="ECO:0000256" key="6">
    <source>
        <dbReference type="ARBA" id="ARBA00022670"/>
    </source>
</evidence>
<evidence type="ECO:0000256" key="12">
    <source>
        <dbReference type="ARBA" id="ARBA00031184"/>
    </source>
</evidence>
<dbReference type="InterPro" id="IPR032632">
    <property type="entry name" value="Peptidase_M16_M"/>
</dbReference>